<proteinExistence type="predicted"/>
<gene>
    <name evidence="8" type="ORF">EV356DRAFT_453670</name>
</gene>
<dbReference type="Pfam" id="PF00172">
    <property type="entry name" value="Zn_clus"/>
    <property type="match status" value="1"/>
</dbReference>
<feature type="compositionally biased region" description="Low complexity" evidence="6">
    <location>
        <begin position="57"/>
        <end position="73"/>
    </location>
</feature>
<dbReference type="EMBL" id="ML991839">
    <property type="protein sequence ID" value="KAF2230545.1"/>
    <property type="molecule type" value="Genomic_DNA"/>
</dbReference>
<keyword evidence="1" id="KW-0479">Metal-binding</keyword>
<dbReference type="SMART" id="SM00066">
    <property type="entry name" value="GAL4"/>
    <property type="match status" value="1"/>
</dbReference>
<keyword evidence="2" id="KW-0805">Transcription regulation</keyword>
<dbReference type="PANTHER" id="PTHR31069">
    <property type="entry name" value="OLEATE-ACTIVATED TRANSCRIPTION FACTOR 1-RELATED"/>
    <property type="match status" value="1"/>
</dbReference>
<sequence length="438" mass="47956">MASRNHRDGEHRRKIRESCNSCSSQKIRCGKQRPSCARCVAKGLQCNYSYSQRTGRRAPSSNTSRSNSTTMASIAPPVTPMACEPDPLVGVRSASMTPPIPPLAIHGVDAFSLDPVQDSSTNAFDDTEDVFQDFGSTLPLDLLWSPTTDVTTTCSNLINSTGTAGPAHTAGSLPPYPQSYNKWQSLQTPASTAVPESFSTTSEFAQEPRTEHERPPPEPYHSGQDCMALALQVVYDLHVPREHCRTAASSDPMTCIQTFKDEPRDVDSVLFLNRDAIKSVNKILGCPCSADRSVALACYLAAAKIIEWYGAAIGISVDASRDDGHENGANGFLDDEVKLRPMSDRIISRPIFMGRYCLDAEVHRSVRAKVVLSELREHIQPLMSRLPRYHISQASGKGAKHGAPVASPFSKDNDNSSCMLRNQVRKIIREASNINKHL</sequence>
<dbReference type="PROSITE" id="PS50048">
    <property type="entry name" value="ZN2_CY6_FUNGAL_2"/>
    <property type="match status" value="1"/>
</dbReference>
<dbReference type="GO" id="GO:0003677">
    <property type="term" value="F:DNA binding"/>
    <property type="evidence" value="ECO:0007669"/>
    <property type="project" value="UniProtKB-KW"/>
</dbReference>
<dbReference type="GO" id="GO:0005634">
    <property type="term" value="C:nucleus"/>
    <property type="evidence" value="ECO:0007669"/>
    <property type="project" value="InterPro"/>
</dbReference>
<dbReference type="PANTHER" id="PTHR31069:SF31">
    <property type="entry name" value="MONODICTYPHENONE CLUSTER TRANSCRIPTION FACTOR-RELATED"/>
    <property type="match status" value="1"/>
</dbReference>
<dbReference type="InterPro" id="IPR036864">
    <property type="entry name" value="Zn2-C6_fun-type_DNA-bd_sf"/>
</dbReference>
<feature type="compositionally biased region" description="Basic and acidic residues" evidence="6">
    <location>
        <begin position="206"/>
        <end position="216"/>
    </location>
</feature>
<dbReference type="PROSITE" id="PS00463">
    <property type="entry name" value="ZN2_CY6_FUNGAL_1"/>
    <property type="match status" value="1"/>
</dbReference>
<dbReference type="InterPro" id="IPR013700">
    <property type="entry name" value="AflR"/>
</dbReference>
<evidence type="ECO:0000256" key="2">
    <source>
        <dbReference type="ARBA" id="ARBA00023015"/>
    </source>
</evidence>
<evidence type="ECO:0000313" key="9">
    <source>
        <dbReference type="Proteomes" id="UP000800092"/>
    </source>
</evidence>
<evidence type="ECO:0000313" key="8">
    <source>
        <dbReference type="EMBL" id="KAF2230545.1"/>
    </source>
</evidence>
<evidence type="ECO:0000256" key="1">
    <source>
        <dbReference type="ARBA" id="ARBA00022723"/>
    </source>
</evidence>
<accession>A0A6A6GXR7</accession>
<evidence type="ECO:0000256" key="4">
    <source>
        <dbReference type="ARBA" id="ARBA00023163"/>
    </source>
</evidence>
<dbReference type="Gene3D" id="4.10.240.10">
    <property type="entry name" value="Zn(2)-C6 fungal-type DNA-binding domain"/>
    <property type="match status" value="1"/>
</dbReference>
<keyword evidence="3" id="KW-0238">DNA-binding</keyword>
<dbReference type="OrthoDB" id="2328572at2759"/>
<evidence type="ECO:0000256" key="3">
    <source>
        <dbReference type="ARBA" id="ARBA00023125"/>
    </source>
</evidence>
<dbReference type="Pfam" id="PF08493">
    <property type="entry name" value="AflR"/>
    <property type="match status" value="1"/>
</dbReference>
<dbReference type="PRINTS" id="PR00755">
    <property type="entry name" value="AFLATOXINBRP"/>
</dbReference>
<dbReference type="InterPro" id="IPR001138">
    <property type="entry name" value="Zn2Cys6_DnaBD"/>
</dbReference>
<dbReference type="GO" id="GO:0008270">
    <property type="term" value="F:zinc ion binding"/>
    <property type="evidence" value="ECO:0007669"/>
    <property type="project" value="InterPro"/>
</dbReference>
<feature type="region of interest" description="Disordered" evidence="6">
    <location>
        <begin position="51"/>
        <end position="79"/>
    </location>
</feature>
<keyword evidence="4" id="KW-0804">Transcription</keyword>
<feature type="region of interest" description="Disordered" evidence="6">
    <location>
        <begin position="191"/>
        <end position="220"/>
    </location>
</feature>
<reference evidence="8" key="1">
    <citation type="journal article" date="2020" name="Stud. Mycol.">
        <title>101 Dothideomycetes genomes: a test case for predicting lifestyles and emergence of pathogens.</title>
        <authorList>
            <person name="Haridas S."/>
            <person name="Albert R."/>
            <person name="Binder M."/>
            <person name="Bloem J."/>
            <person name="Labutti K."/>
            <person name="Salamov A."/>
            <person name="Andreopoulos B."/>
            <person name="Baker S."/>
            <person name="Barry K."/>
            <person name="Bills G."/>
            <person name="Bluhm B."/>
            <person name="Cannon C."/>
            <person name="Castanera R."/>
            <person name="Culley D."/>
            <person name="Daum C."/>
            <person name="Ezra D."/>
            <person name="Gonzalez J."/>
            <person name="Henrissat B."/>
            <person name="Kuo A."/>
            <person name="Liang C."/>
            <person name="Lipzen A."/>
            <person name="Lutzoni F."/>
            <person name="Magnuson J."/>
            <person name="Mondo S."/>
            <person name="Nolan M."/>
            <person name="Ohm R."/>
            <person name="Pangilinan J."/>
            <person name="Park H.-J."/>
            <person name="Ramirez L."/>
            <person name="Alfaro M."/>
            <person name="Sun H."/>
            <person name="Tritt A."/>
            <person name="Yoshinaga Y."/>
            <person name="Zwiers L.-H."/>
            <person name="Turgeon B."/>
            <person name="Goodwin S."/>
            <person name="Spatafora J."/>
            <person name="Crous P."/>
            <person name="Grigoriev I."/>
        </authorList>
    </citation>
    <scope>NUCLEOTIDE SEQUENCE</scope>
    <source>
        <strain evidence="8">Tuck. ex Michener</strain>
    </source>
</reference>
<evidence type="ECO:0000256" key="6">
    <source>
        <dbReference type="SAM" id="MobiDB-lite"/>
    </source>
</evidence>
<dbReference type="GO" id="GO:0045122">
    <property type="term" value="P:aflatoxin biosynthetic process"/>
    <property type="evidence" value="ECO:0007669"/>
    <property type="project" value="InterPro"/>
</dbReference>
<dbReference type="InterPro" id="IPR050675">
    <property type="entry name" value="OAF3"/>
</dbReference>
<dbReference type="SUPFAM" id="SSF57701">
    <property type="entry name" value="Zn2/Cys6 DNA-binding domain"/>
    <property type="match status" value="1"/>
</dbReference>
<dbReference type="GO" id="GO:0000981">
    <property type="term" value="F:DNA-binding transcription factor activity, RNA polymerase II-specific"/>
    <property type="evidence" value="ECO:0007669"/>
    <property type="project" value="InterPro"/>
</dbReference>
<protein>
    <recommendedName>
        <fullName evidence="7">Zn(2)-C6 fungal-type domain-containing protein</fullName>
    </recommendedName>
</protein>
<name>A0A6A6GXR7_VIRVR</name>
<dbReference type="Proteomes" id="UP000800092">
    <property type="component" value="Unassembled WGS sequence"/>
</dbReference>
<dbReference type="CDD" id="cd00067">
    <property type="entry name" value="GAL4"/>
    <property type="match status" value="1"/>
</dbReference>
<dbReference type="AlphaFoldDB" id="A0A6A6GXR7"/>
<keyword evidence="5" id="KW-0539">Nucleus</keyword>
<evidence type="ECO:0000256" key="5">
    <source>
        <dbReference type="ARBA" id="ARBA00023242"/>
    </source>
</evidence>
<feature type="domain" description="Zn(2)-C6 fungal-type" evidence="7">
    <location>
        <begin position="18"/>
        <end position="48"/>
    </location>
</feature>
<organism evidence="8 9">
    <name type="scientific">Viridothelium virens</name>
    <name type="common">Speckled blister lichen</name>
    <name type="synonym">Trypethelium virens</name>
    <dbReference type="NCBI Taxonomy" id="1048519"/>
    <lineage>
        <taxon>Eukaryota</taxon>
        <taxon>Fungi</taxon>
        <taxon>Dikarya</taxon>
        <taxon>Ascomycota</taxon>
        <taxon>Pezizomycotina</taxon>
        <taxon>Dothideomycetes</taxon>
        <taxon>Dothideomycetes incertae sedis</taxon>
        <taxon>Trypetheliales</taxon>
        <taxon>Trypetheliaceae</taxon>
        <taxon>Viridothelium</taxon>
    </lineage>
</organism>
<keyword evidence="9" id="KW-1185">Reference proteome</keyword>
<evidence type="ECO:0000259" key="7">
    <source>
        <dbReference type="PROSITE" id="PS50048"/>
    </source>
</evidence>